<dbReference type="EMBL" id="BMKM01000001">
    <property type="protein sequence ID" value="GGE13139.1"/>
    <property type="molecule type" value="Genomic_DNA"/>
</dbReference>
<evidence type="ECO:0000313" key="2">
    <source>
        <dbReference type="Proteomes" id="UP000614460"/>
    </source>
</evidence>
<comment type="caution">
    <text evidence="1">The sequence shown here is derived from an EMBL/GenBank/DDBJ whole genome shotgun (WGS) entry which is preliminary data.</text>
</comment>
<protein>
    <submittedName>
        <fullName evidence="1">Uncharacterized protein</fullName>
    </submittedName>
</protein>
<accession>A0A8H9FZ10</accession>
<reference evidence="1" key="1">
    <citation type="journal article" date="2014" name="Int. J. Syst. Evol. Microbiol.">
        <title>Complete genome sequence of Corynebacterium casei LMG S-19264T (=DSM 44701T), isolated from a smear-ripened cheese.</title>
        <authorList>
            <consortium name="US DOE Joint Genome Institute (JGI-PGF)"/>
            <person name="Walter F."/>
            <person name="Albersmeier A."/>
            <person name="Kalinowski J."/>
            <person name="Ruckert C."/>
        </authorList>
    </citation>
    <scope>NUCLEOTIDE SEQUENCE</scope>
    <source>
        <strain evidence="1">CGMCC 1.15966</strain>
    </source>
</reference>
<dbReference type="AlphaFoldDB" id="A0A8H9FZ10"/>
<sequence>MFYIIKEMNEYSKLDVRAFVSRYAVWIARTRSKEEAIEYAEKVLKDNPIILNLVLGDIQEVVDKK</sequence>
<reference evidence="1" key="2">
    <citation type="submission" date="2020-09" db="EMBL/GenBank/DDBJ databases">
        <authorList>
            <person name="Sun Q."/>
            <person name="Zhou Y."/>
        </authorList>
    </citation>
    <scope>NUCLEOTIDE SEQUENCE</scope>
    <source>
        <strain evidence="1">CGMCC 1.15966</strain>
    </source>
</reference>
<dbReference type="Proteomes" id="UP000614460">
    <property type="component" value="Unassembled WGS sequence"/>
</dbReference>
<keyword evidence="2" id="KW-1185">Reference proteome</keyword>
<organism evidence="1 2">
    <name type="scientific">Sphingobacterium cellulitidis</name>
    <dbReference type="NCBI Taxonomy" id="1768011"/>
    <lineage>
        <taxon>Bacteria</taxon>
        <taxon>Pseudomonadati</taxon>
        <taxon>Bacteroidota</taxon>
        <taxon>Sphingobacteriia</taxon>
        <taxon>Sphingobacteriales</taxon>
        <taxon>Sphingobacteriaceae</taxon>
        <taxon>Sphingobacterium</taxon>
    </lineage>
</organism>
<proteinExistence type="predicted"/>
<gene>
    <name evidence="1" type="ORF">GCM10011516_08650</name>
</gene>
<name>A0A8H9FZ10_9SPHI</name>
<evidence type="ECO:0000313" key="1">
    <source>
        <dbReference type="EMBL" id="GGE13139.1"/>
    </source>
</evidence>